<reference evidence="2 3" key="1">
    <citation type="journal article" date="2016" name="Nat. Commun.">
        <title>Thousands of microbial genomes shed light on interconnected biogeochemical processes in an aquifer system.</title>
        <authorList>
            <person name="Anantharaman K."/>
            <person name="Brown C.T."/>
            <person name="Hug L.A."/>
            <person name="Sharon I."/>
            <person name="Castelle C.J."/>
            <person name="Probst A.J."/>
            <person name="Thomas B.C."/>
            <person name="Singh A."/>
            <person name="Wilkins M.J."/>
            <person name="Karaoz U."/>
            <person name="Brodie E.L."/>
            <person name="Williams K.H."/>
            <person name="Hubbard S.S."/>
            <person name="Banfield J.F."/>
        </authorList>
    </citation>
    <scope>NUCLEOTIDE SEQUENCE [LARGE SCALE GENOMIC DNA]</scope>
</reference>
<evidence type="ECO:0000313" key="3">
    <source>
        <dbReference type="Proteomes" id="UP000177876"/>
    </source>
</evidence>
<dbReference type="AlphaFoldDB" id="A0A1F2WJB0"/>
<dbReference type="InterPro" id="IPR016195">
    <property type="entry name" value="Pol/histidinol_Pase-like"/>
</dbReference>
<accession>A0A1F2WJB0</accession>
<dbReference type="Gene3D" id="3.20.20.140">
    <property type="entry name" value="Metal-dependent hydrolases"/>
    <property type="match status" value="1"/>
</dbReference>
<feature type="domain" description="Polymerase/histidinol phosphatase N-terminal" evidence="1">
    <location>
        <begin position="5"/>
        <end position="69"/>
    </location>
</feature>
<evidence type="ECO:0000259" key="1">
    <source>
        <dbReference type="SMART" id="SM00481"/>
    </source>
</evidence>
<dbReference type="InterPro" id="IPR004013">
    <property type="entry name" value="PHP_dom"/>
</dbReference>
<dbReference type="SUPFAM" id="SSF89550">
    <property type="entry name" value="PHP domain-like"/>
    <property type="match status" value="1"/>
</dbReference>
<gene>
    <name evidence="2" type="ORF">A2Y75_07170</name>
</gene>
<dbReference type="CDD" id="cd07432">
    <property type="entry name" value="PHP_HisPPase"/>
    <property type="match status" value="1"/>
</dbReference>
<sequence>MSIRLDLHVHTRYSHDSGTEAEGIRRACTERGLAGVAITDHNALAGGLSFAAELPELVIIPGEEVRSSEGEIIGLFLEEEIKREQTPEKTMDLIHEQGGVVVIPHPFDYVKLQRLSARRLYELRSRIDAIEGLNGKPRYWGANNRAVIFARELKLPMTAGSDAHTAGHIGLVYTEMGSFDNASEFLGRLVEASLGGSRYSPWASQLDRWKARLRK</sequence>
<organism evidence="2 3">
    <name type="scientific">Candidatus Solincola sediminis</name>
    <dbReference type="NCBI Taxonomy" id="1797199"/>
    <lineage>
        <taxon>Bacteria</taxon>
        <taxon>Bacillati</taxon>
        <taxon>Actinomycetota</taxon>
        <taxon>Candidatus Geothermincolia</taxon>
        <taxon>Candidatus Geothermincolales</taxon>
        <taxon>Candidatus Geothermincolaceae</taxon>
        <taxon>Candidatus Solincola</taxon>
    </lineage>
</organism>
<name>A0A1F2WJB0_9ACTN</name>
<dbReference type="Pfam" id="PF13263">
    <property type="entry name" value="PHP_C"/>
    <property type="match status" value="1"/>
</dbReference>
<dbReference type="PANTHER" id="PTHR42924">
    <property type="entry name" value="EXONUCLEASE"/>
    <property type="match status" value="1"/>
</dbReference>
<dbReference type="EMBL" id="MELK01000040">
    <property type="protein sequence ID" value="OFW56932.1"/>
    <property type="molecule type" value="Genomic_DNA"/>
</dbReference>
<dbReference type="InterPro" id="IPR052018">
    <property type="entry name" value="PHP_domain"/>
</dbReference>
<dbReference type="GO" id="GO:0004534">
    <property type="term" value="F:5'-3' RNA exonuclease activity"/>
    <property type="evidence" value="ECO:0007669"/>
    <property type="project" value="TreeGrafter"/>
</dbReference>
<proteinExistence type="predicted"/>
<dbReference type="GO" id="GO:0035312">
    <property type="term" value="F:5'-3' DNA exonuclease activity"/>
    <property type="evidence" value="ECO:0007669"/>
    <property type="project" value="TreeGrafter"/>
</dbReference>
<comment type="caution">
    <text evidence="2">The sequence shown here is derived from an EMBL/GenBank/DDBJ whole genome shotgun (WGS) entry which is preliminary data.</text>
</comment>
<dbReference type="InterPro" id="IPR003141">
    <property type="entry name" value="Pol/His_phosphatase_N"/>
</dbReference>
<dbReference type="PANTHER" id="PTHR42924:SF3">
    <property type="entry name" value="POLYMERASE_HISTIDINOL PHOSPHATASE N-TERMINAL DOMAIN-CONTAINING PROTEIN"/>
    <property type="match status" value="1"/>
</dbReference>
<dbReference type="SMART" id="SM00481">
    <property type="entry name" value="POLIIIAc"/>
    <property type="match status" value="1"/>
</dbReference>
<evidence type="ECO:0000313" key="2">
    <source>
        <dbReference type="EMBL" id="OFW56932.1"/>
    </source>
</evidence>
<dbReference type="Proteomes" id="UP000177876">
    <property type="component" value="Unassembled WGS sequence"/>
</dbReference>
<dbReference type="STRING" id="1797197.A2Y75_07170"/>
<dbReference type="Pfam" id="PF02811">
    <property type="entry name" value="PHP"/>
    <property type="match status" value="1"/>
</dbReference>
<protein>
    <recommendedName>
        <fullName evidence="1">Polymerase/histidinol phosphatase N-terminal domain-containing protein</fullName>
    </recommendedName>
</protein>